<dbReference type="InterPro" id="IPR013655">
    <property type="entry name" value="PAS_fold_3"/>
</dbReference>
<dbReference type="PANTHER" id="PTHR45228">
    <property type="entry name" value="CYCLIC DI-GMP PHOSPHODIESTERASE TM_0186-RELATED"/>
    <property type="match status" value="1"/>
</dbReference>
<dbReference type="STRING" id="695939.SAMN00790413_04303"/>
<dbReference type="InterPro" id="IPR000014">
    <property type="entry name" value="PAS"/>
</dbReference>
<dbReference type="CDD" id="cd00077">
    <property type="entry name" value="HDc"/>
    <property type="match status" value="1"/>
</dbReference>
<dbReference type="Pfam" id="PF08447">
    <property type="entry name" value="PAS_3"/>
    <property type="match status" value="2"/>
</dbReference>
<dbReference type="InterPro" id="IPR035965">
    <property type="entry name" value="PAS-like_dom_sf"/>
</dbReference>
<feature type="domain" description="PAC" evidence="2">
    <location>
        <begin position="86"/>
        <end position="138"/>
    </location>
</feature>
<reference evidence="4 5" key="1">
    <citation type="submission" date="2017-04" db="EMBL/GenBank/DDBJ databases">
        <authorList>
            <person name="Afonso C.L."/>
            <person name="Miller P.J."/>
            <person name="Scott M.A."/>
            <person name="Spackman E."/>
            <person name="Goraichik I."/>
            <person name="Dimitrov K.M."/>
            <person name="Suarez D.L."/>
            <person name="Swayne D.E."/>
        </authorList>
    </citation>
    <scope>NUCLEOTIDE SEQUENCE [LARGE SCALE GENOMIC DNA]</scope>
    <source>
        <strain evidence="4 5">KR-140</strain>
    </source>
</reference>
<dbReference type="Gene3D" id="1.10.3210.10">
    <property type="entry name" value="Hypothetical protein af1432"/>
    <property type="match status" value="1"/>
</dbReference>
<dbReference type="Pfam" id="PF13487">
    <property type="entry name" value="HD_5"/>
    <property type="match status" value="1"/>
</dbReference>
<dbReference type="SMART" id="SM00065">
    <property type="entry name" value="GAF"/>
    <property type="match status" value="1"/>
</dbReference>
<dbReference type="InterPro" id="IPR013767">
    <property type="entry name" value="PAS_fold"/>
</dbReference>
<dbReference type="InterPro" id="IPR003018">
    <property type="entry name" value="GAF"/>
</dbReference>
<dbReference type="InterPro" id="IPR000700">
    <property type="entry name" value="PAS-assoc_C"/>
</dbReference>
<feature type="domain" description="PAS" evidence="1">
    <location>
        <begin position="132"/>
        <end position="183"/>
    </location>
</feature>
<feature type="domain" description="PAS" evidence="1">
    <location>
        <begin position="10"/>
        <end position="83"/>
    </location>
</feature>
<feature type="domain" description="HD-GYP" evidence="3">
    <location>
        <begin position="819"/>
        <end position="1003"/>
    </location>
</feature>
<dbReference type="EMBL" id="FWWU01000006">
    <property type="protein sequence ID" value="SMB83201.1"/>
    <property type="molecule type" value="Genomic_DNA"/>
</dbReference>
<dbReference type="Gene3D" id="3.30.450.20">
    <property type="entry name" value="PAS domain"/>
    <property type="match status" value="5"/>
</dbReference>
<keyword evidence="5" id="KW-1185">Reference proteome</keyword>
<dbReference type="InterPro" id="IPR013656">
    <property type="entry name" value="PAS_4"/>
</dbReference>
<feature type="domain" description="PAC" evidence="2">
    <location>
        <begin position="586"/>
        <end position="638"/>
    </location>
</feature>
<dbReference type="Proteomes" id="UP000192582">
    <property type="component" value="Unassembled WGS sequence"/>
</dbReference>
<dbReference type="SMART" id="SM00091">
    <property type="entry name" value="PAS"/>
    <property type="match status" value="5"/>
</dbReference>
<dbReference type="OrthoDB" id="9759607at2"/>
<dbReference type="AlphaFoldDB" id="A0A1W1UQW5"/>
<dbReference type="SMART" id="SM00086">
    <property type="entry name" value="PAC"/>
    <property type="match status" value="4"/>
</dbReference>
<sequence>MTFRLPSSADLHLLSHTLGACAIGVVISDAQREDHPIVYANRAFERLTGYTTGEVLGLNCRFLQRQDRDQAGLTEIRQAVAGGASTTATLRNYRKDGSLFYNELTLSPVHDASGTLTHYVGFQNDVTAREEARQQLTSTLERITDGVVSFDAHLNYIYLNAAAARIAGKRPEELIGRNMLMTFPDIVDSAVVQAIQQAKETGTAQTAVSYLEPFGKWIEITAYPSEDGVSVFTRDVTQQRQAEEERLANEARLREVAAELQRTLNLSLDMIMTSGPQARVINVNAASQRILGYTPEELIGRSFLELIHPEDRTAAYAEGAAMTQEAKAGRQATTVFQNRYLHKDGHTIWLEWNATIVPGDPQIYSVARDITDRKAAEEAQRASEARYRHVAAELQRTLDLSQDLITTSGLGARIISVNAACGRILGYTPEEMIGRPHTAFVHPDDRARTYAQGARMIQQGAAEGPAAFVFQNRYLHKDGHTVWLEWNAAAIPDHPLVYGVGRDVTQRKAAEEDQAFLAAIVEASHNAIVGVGLDNTIRSWNMGAEKLYGYTKAEAIGQALDLIVPPELHTEEAEMLSRGRQGERVEALETVRRTKDGRRVPVSTTASPVLDATGQVMGVANITHDISARLAAEQEIRTLNADLHQQLRHVTGLREIDQAIASSANLTMTLSLVLDNICQQLGADAATALLLDRDTLTLEYAAVRGLSPGILQGSAVKLGVRLAGQVALSGTPLSALDLSGVPLTSDEKNLFEREGLTAYYAVPLISKGKVMGVVEVLQRQALTLTPTWLEMFETLASQAAIAVENAQLFTAIERKNLELRLAYDETIEGWARALDLRDKETEGHSRRVTEMTVALCQHLGVSSENLIHVRRGALLHDIGKMGIRDAVLLKPGKLTDEEWMEMRKHPSYAVELLSPIKFLRPALDIPEYHHEKWDGSGYPRGLKGEVIPLTARAFAVVDVYDALTSDRPYRAAWSKARALTHIRSSAGTHFDPQIVEAFVQLLR</sequence>
<dbReference type="Pfam" id="PF01590">
    <property type="entry name" value="GAF"/>
    <property type="match status" value="1"/>
</dbReference>
<feature type="domain" description="PAS" evidence="1">
    <location>
        <begin position="256"/>
        <end position="312"/>
    </location>
</feature>
<gene>
    <name evidence="4" type="ORF">SAMN00790413_04303</name>
</gene>
<dbReference type="SUPFAM" id="SSF109604">
    <property type="entry name" value="HD-domain/PDEase-like"/>
    <property type="match status" value="1"/>
</dbReference>
<evidence type="ECO:0000313" key="5">
    <source>
        <dbReference type="Proteomes" id="UP000192582"/>
    </source>
</evidence>
<evidence type="ECO:0000259" key="1">
    <source>
        <dbReference type="PROSITE" id="PS50112"/>
    </source>
</evidence>
<dbReference type="PANTHER" id="PTHR45228:SF1">
    <property type="entry name" value="CYCLIC DI-GMP PHOSPHODIESTERASE TM_0186"/>
    <property type="match status" value="1"/>
</dbReference>
<evidence type="ECO:0000313" key="4">
    <source>
        <dbReference type="EMBL" id="SMB83201.1"/>
    </source>
</evidence>
<evidence type="ECO:0000259" key="2">
    <source>
        <dbReference type="PROSITE" id="PS50113"/>
    </source>
</evidence>
<dbReference type="InterPro" id="IPR006675">
    <property type="entry name" value="HDIG_dom"/>
</dbReference>
<evidence type="ECO:0000259" key="3">
    <source>
        <dbReference type="PROSITE" id="PS51832"/>
    </source>
</evidence>
<proteinExistence type="predicted"/>
<dbReference type="NCBIfam" id="TIGR00229">
    <property type="entry name" value="sensory_box"/>
    <property type="match status" value="5"/>
</dbReference>
<dbReference type="SUPFAM" id="SSF55781">
    <property type="entry name" value="GAF domain-like"/>
    <property type="match status" value="1"/>
</dbReference>
<dbReference type="PROSITE" id="PS51257">
    <property type="entry name" value="PROKAR_LIPOPROTEIN"/>
    <property type="match status" value="1"/>
</dbReference>
<accession>A0A1W1UQW5</accession>
<protein>
    <submittedName>
        <fullName evidence="4">PAS domain S-box-containing protein/HDIG domain-containing protein</fullName>
    </submittedName>
</protein>
<dbReference type="NCBIfam" id="TIGR00277">
    <property type="entry name" value="HDIG"/>
    <property type="match status" value="1"/>
</dbReference>
<dbReference type="InterPro" id="IPR003607">
    <property type="entry name" value="HD/PDEase_dom"/>
</dbReference>
<feature type="domain" description="PAS" evidence="1">
    <location>
        <begin position="390"/>
        <end position="460"/>
    </location>
</feature>
<name>A0A1W1UQW5_9DEIO</name>
<dbReference type="SMART" id="SM00471">
    <property type="entry name" value="HDc"/>
    <property type="match status" value="1"/>
</dbReference>
<dbReference type="RefSeq" id="WP_084046402.1">
    <property type="nucleotide sequence ID" value="NZ_FWWU01000006.1"/>
</dbReference>
<dbReference type="PROSITE" id="PS50112">
    <property type="entry name" value="PAS"/>
    <property type="match status" value="5"/>
</dbReference>
<feature type="domain" description="PAS" evidence="1">
    <location>
        <begin position="513"/>
        <end position="583"/>
    </location>
</feature>
<dbReference type="GO" id="GO:0006355">
    <property type="term" value="P:regulation of DNA-templated transcription"/>
    <property type="evidence" value="ECO:0007669"/>
    <property type="project" value="InterPro"/>
</dbReference>
<dbReference type="Gene3D" id="3.30.450.40">
    <property type="match status" value="1"/>
</dbReference>
<dbReference type="Pfam" id="PF08448">
    <property type="entry name" value="PAS_4"/>
    <property type="match status" value="1"/>
</dbReference>
<dbReference type="PROSITE" id="PS50113">
    <property type="entry name" value="PAC"/>
    <property type="match status" value="2"/>
</dbReference>
<dbReference type="Pfam" id="PF00989">
    <property type="entry name" value="PAS"/>
    <property type="match status" value="1"/>
</dbReference>
<dbReference type="InterPro" id="IPR052020">
    <property type="entry name" value="Cyclic_di-GMP/3'3'-cGAMP_PDE"/>
</dbReference>
<dbReference type="InterPro" id="IPR029016">
    <property type="entry name" value="GAF-like_dom_sf"/>
</dbReference>
<organism evidence="4 5">
    <name type="scientific">Deinococcus hopiensis KR-140</name>
    <dbReference type="NCBI Taxonomy" id="695939"/>
    <lineage>
        <taxon>Bacteria</taxon>
        <taxon>Thermotogati</taxon>
        <taxon>Deinococcota</taxon>
        <taxon>Deinococci</taxon>
        <taxon>Deinococcales</taxon>
        <taxon>Deinococcaceae</taxon>
        <taxon>Deinococcus</taxon>
    </lineage>
</organism>
<dbReference type="InterPro" id="IPR037522">
    <property type="entry name" value="HD_GYP_dom"/>
</dbReference>
<dbReference type="CDD" id="cd00130">
    <property type="entry name" value="PAS"/>
    <property type="match status" value="5"/>
</dbReference>
<dbReference type="Pfam" id="PF13426">
    <property type="entry name" value="PAS_9"/>
    <property type="match status" value="1"/>
</dbReference>
<dbReference type="SUPFAM" id="SSF55785">
    <property type="entry name" value="PYP-like sensor domain (PAS domain)"/>
    <property type="match status" value="5"/>
</dbReference>
<dbReference type="PROSITE" id="PS51832">
    <property type="entry name" value="HD_GYP"/>
    <property type="match status" value="1"/>
</dbReference>
<dbReference type="InterPro" id="IPR001610">
    <property type="entry name" value="PAC"/>
</dbReference>